<dbReference type="PANTHER" id="PTHR30383">
    <property type="entry name" value="THIOESTERASE 1/PROTEASE 1/LYSOPHOSPHOLIPASE L1"/>
    <property type="match status" value="1"/>
</dbReference>
<dbReference type="EMBL" id="CP118721">
    <property type="protein sequence ID" value="WEA47294.1"/>
    <property type="molecule type" value="Genomic_DNA"/>
</dbReference>
<dbReference type="CDD" id="cd19958">
    <property type="entry name" value="pyocin_knob"/>
    <property type="match status" value="3"/>
</dbReference>
<feature type="domain" description="SGNH hydrolase-type esterase" evidence="1">
    <location>
        <begin position="135"/>
        <end position="340"/>
    </location>
</feature>
<gene>
    <name evidence="2" type="ORF">PWO00_28375</name>
</gene>
<reference evidence="2 3" key="1">
    <citation type="submission" date="2023-02" db="EMBL/GenBank/DDBJ databases">
        <title>Complete genome sequence of Priestia aryabhattai G5MAi6, a methanol-tolerant strain isolated from tap water in Hong Kong.</title>
        <authorList>
            <person name="Leung K.M."/>
            <person name="Lai G.K.K."/>
            <person name="Griffin S.D.J."/>
        </authorList>
    </citation>
    <scope>NUCLEOTIDE SEQUENCE [LARGE SCALE GENOMIC DNA]</scope>
    <source>
        <strain evidence="2 3">G5MAi6</strain>
        <plasmid evidence="2 3">pG5MAi6_3</plasmid>
    </source>
</reference>
<dbReference type="RefSeq" id="WP_275037794.1">
    <property type="nucleotide sequence ID" value="NZ_CP118721.1"/>
</dbReference>
<dbReference type="AlphaFoldDB" id="A0ABD7X6E5"/>
<dbReference type="PANTHER" id="PTHR30383:SF5">
    <property type="entry name" value="SGNH HYDROLASE-TYPE ESTERASE DOMAIN-CONTAINING PROTEIN"/>
    <property type="match status" value="1"/>
</dbReference>
<dbReference type="InterPro" id="IPR013830">
    <property type="entry name" value="SGNH_hydro"/>
</dbReference>
<proteinExistence type="predicted"/>
<dbReference type="Pfam" id="PF13472">
    <property type="entry name" value="Lipase_GDSL_2"/>
    <property type="match status" value="1"/>
</dbReference>
<dbReference type="Gene3D" id="3.40.50.1110">
    <property type="entry name" value="SGNH hydrolase"/>
    <property type="match status" value="1"/>
</dbReference>
<evidence type="ECO:0000313" key="3">
    <source>
        <dbReference type="Proteomes" id="UP001220217"/>
    </source>
</evidence>
<dbReference type="SUPFAM" id="SSF52266">
    <property type="entry name" value="SGNH hydrolase"/>
    <property type="match status" value="1"/>
</dbReference>
<dbReference type="InterPro" id="IPR051532">
    <property type="entry name" value="Ester_Hydrolysis_Enzymes"/>
</dbReference>
<accession>A0ABD7X6E5</accession>
<dbReference type="InterPro" id="IPR036514">
    <property type="entry name" value="SGNH_hydro_sf"/>
</dbReference>
<dbReference type="Proteomes" id="UP001220217">
    <property type="component" value="Plasmid pG5MAi6_3"/>
</dbReference>
<geneLocation type="plasmid" evidence="2 3">
    <name>pG5MAi6_3</name>
</geneLocation>
<protein>
    <submittedName>
        <fullName evidence="2">GDSL-type esterase/lipase family protein</fullName>
    </submittedName>
</protein>
<dbReference type="CDD" id="cd00229">
    <property type="entry name" value="SGNH_hydrolase"/>
    <property type="match status" value="1"/>
</dbReference>
<sequence>MRYRAPNNAWDEQFEINYEQNLKDIEKDIISAEDVANVAKEVSDSALAVANQSNSKSEQAVTKANSVQEQFNQAVIEGDSSVEAAQARVDENGNVFDTLKAHLDNKGHKISENLNLINSRFLERLIAGLITKIKLIGDSITAGVGAAGYYTDPNGRPIITRNGSLVRELGKDWTVFPSWANLFRKYINTNYPAIDFFNMGVGGISTKEVVEQFLTELVSDDEDVVFVMLGTNDRSLTSLEEYRANIEFLLDYVNKRSNLMIVMTASPSLSDFSDETYTTYAAGRNFGAREIDKVLTEVCKENGYIHISHYRYLLDYASKRKVNIPDFLEPTGSHPKSGGHLAMWQNIQQRLGFANDVNEWLRYSEQKLTIIDSAKIMPSCPVDQFPIDVSYSLIKATDATTAGFPENAGGVLKTVKTRETIDGYVYQTYTIYRTGKIYSRAYNETTSAWSSWYAAGQITVPSLSYTPDTFSYAQGVTYQYLTNANGSSFSLPEGKGGLLVTTVPRSSLDGWAKQVYYIYDSNRVYTRSYLSTNAWGAWVHIGSGINPTSNSVLFTTALTSFLPGVRSLECITGSNSTITSFPEGSAGMLETIYPRAGLEAWAYQIYHVQQSNATYKRYWNTSSSTWSAFQKTSAV</sequence>
<evidence type="ECO:0000313" key="2">
    <source>
        <dbReference type="EMBL" id="WEA47294.1"/>
    </source>
</evidence>
<keyword evidence="2" id="KW-0614">Plasmid</keyword>
<evidence type="ECO:0000259" key="1">
    <source>
        <dbReference type="Pfam" id="PF13472"/>
    </source>
</evidence>
<organism evidence="2 3">
    <name type="scientific">Priestia aryabhattai</name>
    <name type="common">Bacillus aryabhattai</name>
    <dbReference type="NCBI Taxonomy" id="412384"/>
    <lineage>
        <taxon>Bacteria</taxon>
        <taxon>Bacillati</taxon>
        <taxon>Bacillota</taxon>
        <taxon>Bacilli</taxon>
        <taxon>Bacillales</taxon>
        <taxon>Bacillaceae</taxon>
        <taxon>Priestia</taxon>
    </lineage>
</organism>
<name>A0ABD7X6E5_PRIAR</name>